<keyword evidence="2" id="KW-0408">Iron</keyword>
<evidence type="ECO:0000313" key="5">
    <source>
        <dbReference type="Proteomes" id="UP001348641"/>
    </source>
</evidence>
<dbReference type="Gene3D" id="1.10.630.10">
    <property type="entry name" value="Cytochrome P450"/>
    <property type="match status" value="1"/>
</dbReference>
<comment type="caution">
    <text evidence="4">The sequence shown here is derived from an EMBL/GenBank/DDBJ whole genome shotgun (WGS) entry which is preliminary data.</text>
</comment>
<feature type="region of interest" description="Disordered" evidence="3">
    <location>
        <begin position="59"/>
        <end position="85"/>
    </location>
</feature>
<feature type="compositionally biased region" description="Basic and acidic residues" evidence="3">
    <location>
        <begin position="59"/>
        <end position="76"/>
    </location>
</feature>
<keyword evidence="2" id="KW-0503">Monooxygenase</keyword>
<dbReference type="InterPro" id="IPR002397">
    <property type="entry name" value="Cyt_P450_B"/>
</dbReference>
<protein>
    <submittedName>
        <fullName evidence="4">Cytochrome P450</fullName>
    </submittedName>
</protein>
<keyword evidence="2" id="KW-0560">Oxidoreductase</keyword>
<dbReference type="EMBL" id="JAUUCC010000002">
    <property type="protein sequence ID" value="MEE2049189.1"/>
    <property type="molecule type" value="Genomic_DNA"/>
</dbReference>
<comment type="similarity">
    <text evidence="1 2">Belongs to the cytochrome P450 family.</text>
</comment>
<keyword evidence="2" id="KW-0479">Metal-binding</keyword>
<evidence type="ECO:0000256" key="2">
    <source>
        <dbReference type="RuleBase" id="RU000461"/>
    </source>
</evidence>
<dbReference type="Pfam" id="PF00067">
    <property type="entry name" value="p450"/>
    <property type="match status" value="1"/>
</dbReference>
<proteinExistence type="inferred from homology"/>
<accession>A0ABU7KIR1</accession>
<dbReference type="PROSITE" id="PS00086">
    <property type="entry name" value="CYTOCHROME_P450"/>
    <property type="match status" value="1"/>
</dbReference>
<evidence type="ECO:0000256" key="1">
    <source>
        <dbReference type="ARBA" id="ARBA00010617"/>
    </source>
</evidence>
<reference evidence="4 5" key="1">
    <citation type="submission" date="2023-07" db="EMBL/GenBank/DDBJ databases">
        <authorList>
            <person name="Girao M."/>
            <person name="Carvalho M.F."/>
        </authorList>
    </citation>
    <scope>NUCLEOTIDE SEQUENCE [LARGE SCALE GENOMIC DNA]</scope>
    <source>
        <strain evidence="4 5">66/93</strain>
    </source>
</reference>
<name>A0ABU7KIR1_9ACTN</name>
<sequence length="424" mass="46779">MVSRAETTQGLLARILEPGSRADPYPLFEEAGRRGPLWVEGRPVVVLASHEDCRSVLRDPRASNDRSHALIHRDPSAPDGGTPGVPAELPSFLFMDPPRHTRLRRMASSAFTPRAVERLEDVIREIVDDLLDELQAGGRMDVIDGFASPLPVTVICRVLGAQTGDHGWYRRRSSRLGRSVDPYPALLGVPAPGREERAEFEAELHEFFAALMRERREDPRDDVMTALLSAEDDLGRLTEEEIVTTCRLLLNAGHETTVNLIGNGLLALLSEPGRIASLREDPSLADAVVEEVLRLDPPLQLVHRHAREDMDVRGVRIPRGTTMVLLLAGANRDGARFGEPDRFHPGRAGASDHLSFGQGVHFCLGAPLARLEGRLAFTRFAQRAVAPRLVGDRLDYRENVVLRGLSGLPVRVEGVLPRSTPWDC</sequence>
<dbReference type="PANTHER" id="PTHR46696">
    <property type="entry name" value="P450, PUTATIVE (EUROFUNG)-RELATED"/>
    <property type="match status" value="1"/>
</dbReference>
<organism evidence="4 5">
    <name type="scientific">Nocardiopsis tropica</name>
    <dbReference type="NCBI Taxonomy" id="109330"/>
    <lineage>
        <taxon>Bacteria</taxon>
        <taxon>Bacillati</taxon>
        <taxon>Actinomycetota</taxon>
        <taxon>Actinomycetes</taxon>
        <taxon>Streptosporangiales</taxon>
        <taxon>Nocardiopsidaceae</taxon>
        <taxon>Nocardiopsis</taxon>
    </lineage>
</organism>
<dbReference type="RefSeq" id="WP_330156482.1">
    <property type="nucleotide sequence ID" value="NZ_BAAAJA010000016.1"/>
</dbReference>
<dbReference type="InterPro" id="IPR001128">
    <property type="entry name" value="Cyt_P450"/>
</dbReference>
<dbReference type="InterPro" id="IPR036396">
    <property type="entry name" value="Cyt_P450_sf"/>
</dbReference>
<gene>
    <name evidence="4" type="ORF">Q8A49_01600</name>
</gene>
<dbReference type="PRINTS" id="PR00359">
    <property type="entry name" value="BP450"/>
</dbReference>
<dbReference type="InterPro" id="IPR017972">
    <property type="entry name" value="Cyt_P450_CS"/>
</dbReference>
<dbReference type="Proteomes" id="UP001348641">
    <property type="component" value="Unassembled WGS sequence"/>
</dbReference>
<dbReference type="PANTHER" id="PTHR46696:SF1">
    <property type="entry name" value="CYTOCHROME P450 YJIB-RELATED"/>
    <property type="match status" value="1"/>
</dbReference>
<dbReference type="CDD" id="cd20625">
    <property type="entry name" value="CYP164-like"/>
    <property type="match status" value="1"/>
</dbReference>
<evidence type="ECO:0000256" key="3">
    <source>
        <dbReference type="SAM" id="MobiDB-lite"/>
    </source>
</evidence>
<keyword evidence="2" id="KW-0349">Heme</keyword>
<dbReference type="SUPFAM" id="SSF48264">
    <property type="entry name" value="Cytochrome P450"/>
    <property type="match status" value="1"/>
</dbReference>
<dbReference type="PRINTS" id="PR00385">
    <property type="entry name" value="P450"/>
</dbReference>
<evidence type="ECO:0000313" key="4">
    <source>
        <dbReference type="EMBL" id="MEE2049189.1"/>
    </source>
</evidence>